<dbReference type="PROSITE" id="PS50014">
    <property type="entry name" value="BROMODOMAIN_2"/>
    <property type="match status" value="2"/>
</dbReference>
<accession>A0AA35NJ39</accession>
<feature type="region of interest" description="Disordered" evidence="13">
    <location>
        <begin position="839"/>
        <end position="868"/>
    </location>
</feature>
<dbReference type="PANTHER" id="PTHR16062:SF21">
    <property type="entry name" value="CHROMATIN STRUCTURE-REMODELING COMPLEX SUBUNIT RSC1-RELATED"/>
    <property type="match status" value="1"/>
</dbReference>
<dbReference type="FunFam" id="2.30.30.490:FF:000016">
    <property type="entry name" value="RSC complex member"/>
    <property type="match status" value="1"/>
</dbReference>
<evidence type="ECO:0000313" key="16">
    <source>
        <dbReference type="EMBL" id="CAI4047234.1"/>
    </source>
</evidence>
<proteinExistence type="inferred from homology"/>
<evidence type="ECO:0000256" key="3">
    <source>
        <dbReference type="ARBA" id="ARBA00022737"/>
    </source>
</evidence>
<keyword evidence="2" id="KW-0597">Phosphoprotein</keyword>
<dbReference type="GO" id="GO:0042173">
    <property type="term" value="P:regulation of sporulation resulting in formation of a cellular spore"/>
    <property type="evidence" value="ECO:0007669"/>
    <property type="project" value="UniProtKB-ARBA"/>
</dbReference>
<dbReference type="SMART" id="SM00297">
    <property type="entry name" value="BROMO"/>
    <property type="match status" value="2"/>
</dbReference>
<dbReference type="GO" id="GO:0016586">
    <property type="term" value="C:RSC-type complex"/>
    <property type="evidence" value="ECO:0007669"/>
    <property type="project" value="InterPro"/>
</dbReference>
<evidence type="ECO:0008006" key="18">
    <source>
        <dbReference type="Google" id="ProtNLM"/>
    </source>
</evidence>
<keyword evidence="3" id="KW-0677">Repeat</keyword>
<reference evidence="16" key="1">
    <citation type="submission" date="2022-10" db="EMBL/GenBank/DDBJ databases">
        <authorList>
            <person name="Byrne P K."/>
        </authorList>
    </citation>
    <scope>NUCLEOTIDE SEQUENCE</scope>
    <source>
        <strain evidence="16">CBS7001</strain>
    </source>
</reference>
<evidence type="ECO:0000256" key="12">
    <source>
        <dbReference type="PROSITE-ProRule" id="PRU00035"/>
    </source>
</evidence>
<dbReference type="PROSITE" id="PS00633">
    <property type="entry name" value="BROMODOMAIN_1"/>
    <property type="match status" value="1"/>
</dbReference>
<feature type="compositionally biased region" description="Polar residues" evidence="13">
    <location>
        <begin position="242"/>
        <end position="251"/>
    </location>
</feature>
<feature type="region of interest" description="Disordered" evidence="13">
    <location>
        <begin position="662"/>
        <end position="689"/>
    </location>
</feature>
<evidence type="ECO:0000256" key="5">
    <source>
        <dbReference type="ARBA" id="ARBA00022969"/>
    </source>
</evidence>
<evidence type="ECO:0000256" key="7">
    <source>
        <dbReference type="ARBA" id="ARBA00023117"/>
    </source>
</evidence>
<evidence type="ECO:0000256" key="9">
    <source>
        <dbReference type="ARBA" id="ARBA00023242"/>
    </source>
</evidence>
<dbReference type="CDD" id="cd05522">
    <property type="entry name" value="Bromo_Rsc1_2_II"/>
    <property type="match status" value="1"/>
</dbReference>
<comment type="similarity">
    <text evidence="10">Belongs to the RSC1 family.</text>
</comment>
<dbReference type="SMART" id="SM00439">
    <property type="entry name" value="BAH"/>
    <property type="match status" value="1"/>
</dbReference>
<keyword evidence="8" id="KW-0804">Transcription</keyword>
<organism evidence="16 17">
    <name type="scientific">Saccharomyces uvarum</name>
    <name type="common">Yeast</name>
    <name type="synonym">Saccharomyces bayanus var. uvarum</name>
    <dbReference type="NCBI Taxonomy" id="230603"/>
    <lineage>
        <taxon>Eukaryota</taxon>
        <taxon>Fungi</taxon>
        <taxon>Dikarya</taxon>
        <taxon>Ascomycota</taxon>
        <taxon>Saccharomycotina</taxon>
        <taxon>Saccharomycetes</taxon>
        <taxon>Saccharomycetales</taxon>
        <taxon>Saccharomycetaceae</taxon>
        <taxon>Saccharomyces</taxon>
    </lineage>
</organism>
<dbReference type="GO" id="GO:0006337">
    <property type="term" value="P:nucleosome disassembly"/>
    <property type="evidence" value="ECO:0007669"/>
    <property type="project" value="UniProtKB-ARBA"/>
</dbReference>
<evidence type="ECO:0000256" key="8">
    <source>
        <dbReference type="ARBA" id="ARBA00023163"/>
    </source>
</evidence>
<dbReference type="SUPFAM" id="SSF47370">
    <property type="entry name" value="Bromodomain"/>
    <property type="match status" value="2"/>
</dbReference>
<dbReference type="Pfam" id="PF00439">
    <property type="entry name" value="Bromodomain"/>
    <property type="match status" value="2"/>
</dbReference>
<dbReference type="PANTHER" id="PTHR16062">
    <property type="entry name" value="SWI/SNF-RELATED"/>
    <property type="match status" value="1"/>
</dbReference>
<dbReference type="InterPro" id="IPR001025">
    <property type="entry name" value="BAH_dom"/>
</dbReference>
<comment type="subunit">
    <text evidence="11">Component of the two forms of the RSC complex composed of at least either RSC1 or RSC2, and ARP7, ARP9, LDB7, NPL6, RSC3, RSC30, RSC4, RSC58, RSC6, RSC8, RSC9, SFH1, STH1, HTL1 and probably RTT102. The complexes interact with histone and histone variant components of centromeric chromatin.</text>
</comment>
<dbReference type="InterPro" id="IPR037382">
    <property type="entry name" value="Rsc/polybromo"/>
</dbReference>
<evidence type="ECO:0000256" key="13">
    <source>
        <dbReference type="SAM" id="MobiDB-lite"/>
    </source>
</evidence>
<evidence type="ECO:0000256" key="4">
    <source>
        <dbReference type="ARBA" id="ARBA00022853"/>
    </source>
</evidence>
<dbReference type="InterPro" id="IPR036427">
    <property type="entry name" value="Bromodomain-like_sf"/>
</dbReference>
<dbReference type="AlphaFoldDB" id="A0AA35NJ39"/>
<keyword evidence="6" id="KW-0805">Transcription regulation</keyword>
<keyword evidence="5" id="KW-0749">Sporulation</keyword>
<comment type="subcellular location">
    <subcellularLocation>
        <location evidence="1">Nucleus</location>
    </subcellularLocation>
</comment>
<dbReference type="FunFam" id="1.20.920.10:FF:000042">
    <property type="entry name" value="RSC complex member"/>
    <property type="match status" value="1"/>
</dbReference>
<dbReference type="CDD" id="cd04717">
    <property type="entry name" value="BAH_polybromo"/>
    <property type="match status" value="1"/>
</dbReference>
<dbReference type="PRINTS" id="PR00503">
    <property type="entry name" value="BROMODOMAIN"/>
</dbReference>
<dbReference type="Gene3D" id="2.30.30.490">
    <property type="match status" value="1"/>
</dbReference>
<dbReference type="InterPro" id="IPR018359">
    <property type="entry name" value="Bromodomain_CS"/>
</dbReference>
<keyword evidence="9" id="KW-0539">Nucleus</keyword>
<keyword evidence="4" id="KW-0156">Chromatin regulator</keyword>
<dbReference type="GO" id="GO:0003682">
    <property type="term" value="F:chromatin binding"/>
    <property type="evidence" value="ECO:0007669"/>
    <property type="project" value="InterPro"/>
</dbReference>
<evidence type="ECO:0000259" key="15">
    <source>
        <dbReference type="PROSITE" id="PS51038"/>
    </source>
</evidence>
<dbReference type="FunFam" id="1.20.920.10:FF:000049">
    <property type="entry name" value="RSC complex member"/>
    <property type="match status" value="1"/>
</dbReference>
<name>A0AA35NJ39_SACUV</name>
<evidence type="ECO:0000256" key="1">
    <source>
        <dbReference type="ARBA" id="ARBA00004123"/>
    </source>
</evidence>
<feature type="region of interest" description="Disordered" evidence="13">
    <location>
        <begin position="229"/>
        <end position="268"/>
    </location>
</feature>
<dbReference type="GO" id="GO:0006303">
    <property type="term" value="P:double-strand break repair via nonhomologous end joining"/>
    <property type="evidence" value="ECO:0007669"/>
    <property type="project" value="UniProtKB-ARBA"/>
</dbReference>
<feature type="domain" description="Bromo" evidence="14">
    <location>
        <begin position="35"/>
        <end position="103"/>
    </location>
</feature>
<dbReference type="CDD" id="cd05521">
    <property type="entry name" value="Bromo_Rsc1_2_I"/>
    <property type="match status" value="1"/>
</dbReference>
<dbReference type="GO" id="GO:0030435">
    <property type="term" value="P:sporulation resulting in formation of a cellular spore"/>
    <property type="evidence" value="ECO:0007669"/>
    <property type="project" value="UniProtKB-KW"/>
</dbReference>
<dbReference type="InterPro" id="IPR048047">
    <property type="entry name" value="RSC1/2_bromodom"/>
</dbReference>
<protein>
    <recommendedName>
        <fullName evidence="18">Rsc2p</fullName>
    </recommendedName>
</protein>
<dbReference type="GO" id="GO:0006368">
    <property type="term" value="P:transcription elongation by RNA polymerase II"/>
    <property type="evidence" value="ECO:0007669"/>
    <property type="project" value="TreeGrafter"/>
</dbReference>
<dbReference type="PROSITE" id="PS51038">
    <property type="entry name" value="BAH"/>
    <property type="match status" value="1"/>
</dbReference>
<evidence type="ECO:0000313" key="17">
    <source>
        <dbReference type="Proteomes" id="UP001162090"/>
    </source>
</evidence>
<feature type="domain" description="BAH" evidence="15">
    <location>
        <begin position="409"/>
        <end position="527"/>
    </location>
</feature>
<keyword evidence="7 12" id="KW-0103">Bromodomain</keyword>
<feature type="domain" description="Bromo" evidence="14">
    <location>
        <begin position="296"/>
        <end position="366"/>
    </location>
</feature>
<dbReference type="InterPro" id="IPR043151">
    <property type="entry name" value="BAH_sf"/>
</dbReference>
<feature type="region of interest" description="Disordered" evidence="13">
    <location>
        <begin position="179"/>
        <end position="217"/>
    </location>
</feature>
<feature type="region of interest" description="Disordered" evidence="13">
    <location>
        <begin position="602"/>
        <end position="626"/>
    </location>
</feature>
<evidence type="ECO:0000256" key="10">
    <source>
        <dbReference type="ARBA" id="ARBA00061403"/>
    </source>
</evidence>
<evidence type="ECO:0000256" key="2">
    <source>
        <dbReference type="ARBA" id="ARBA00022553"/>
    </source>
</evidence>
<dbReference type="Pfam" id="PF01426">
    <property type="entry name" value="BAH"/>
    <property type="match status" value="1"/>
</dbReference>
<feature type="compositionally biased region" description="Polar residues" evidence="13">
    <location>
        <begin position="662"/>
        <end position="677"/>
    </location>
</feature>
<gene>
    <name evidence="16" type="primary">SUVC12G3870</name>
    <name evidence="16" type="ORF">SUVC_12G3870</name>
</gene>
<evidence type="ECO:0000256" key="11">
    <source>
        <dbReference type="ARBA" id="ARBA00062175"/>
    </source>
</evidence>
<feature type="compositionally biased region" description="Acidic residues" evidence="13">
    <location>
        <begin position="198"/>
        <end position="210"/>
    </location>
</feature>
<evidence type="ECO:0000259" key="14">
    <source>
        <dbReference type="PROSITE" id="PS50014"/>
    </source>
</evidence>
<dbReference type="Gene3D" id="1.20.920.10">
    <property type="entry name" value="Bromodomain-like"/>
    <property type="match status" value="2"/>
</dbReference>
<dbReference type="Proteomes" id="UP001162090">
    <property type="component" value="Chromosome 12"/>
</dbReference>
<feature type="compositionally biased region" description="Basic residues" evidence="13">
    <location>
        <begin position="256"/>
        <end position="268"/>
    </location>
</feature>
<dbReference type="EMBL" id="OX365923">
    <property type="protein sequence ID" value="CAI4047234.1"/>
    <property type="molecule type" value="Genomic_DNA"/>
</dbReference>
<evidence type="ECO:0000256" key="6">
    <source>
        <dbReference type="ARBA" id="ARBA00023015"/>
    </source>
</evidence>
<dbReference type="InterPro" id="IPR001487">
    <property type="entry name" value="Bromodomain"/>
</dbReference>
<dbReference type="InterPro" id="IPR035700">
    <property type="entry name" value="Rsc1/Rsc2_Bromo"/>
</dbReference>
<sequence length="891" mass="102384">MMPDENSNSSTPSSSALYRDLRKEYESLFTLKEGSGLEISPIFNVLPPKKDYPDYYAVIKNPVSFNTLKKRIPHYTDAQHFLNDVVQIPWNAKTYNTRDSGIYKYALVLEKYLKDTIYANLKEKYPKLEYPDLGPLPDEPGYEEFQQKLREKAEEAARASAAKAESISLINSTEAARKLRKTRTASVKRESEPGTDTNNDEDYEATDMDIDNSKDADFPDLIRKPLININPYNRKPLRDNRSTTSSHSGTPQPLGPRHRQVSRTQVKRGRPPIIDLPYIQRMKNVMKILKKEVLDSGIGLTDLFERLPDKHRDANYYTMITNPMSLQDINKKVKTRRYKAFQEFQNDFNLMLTNFRISHRGDPESIKISNILEKTFTSLARFELSKPDRSFIPEGELRYPLDEVTVNNISYHVGDWALLRNQNDPQKPIVGQIFRLWKTPDGRQWLNACWYYRPEQTVHRVDRLFYKNEVMKTGQYRDHLVSNLVGKCYVIHFTRYQRGNPDMKLEGPLFVCEFRYNESDKIFNKIRTWKACLPEEIRDLDEATIPVNGRKFFKYPSPIRHLLPTNASPHDRVPEPTIGSPDAPPLVGAVYMRPKMQRDDLGEYATSDDCPRYIIRPNDSPEEGQVDIETGTITTSTLTANALPRTGYSSSKLSNLRYSRSSMSLDNQPPVGQQQIPLSRVGSPGAGNQLTVQGLKQHQLQRLQQQQQQYQQQKRSQASRYNIPTIIDDLTSQASRGNLGNIMVDAASSFVLPISITKNVDVLQRTDPHSQTKRSGREEMLPWKKTKGEILWFRGPSVIVNERIINSGDPRLEQSLNRWSGTSRKRKLEYEEVEETIENVTEKDEKDDTVEPDVENERENLPGPFVLGLRPSAKFTAHRLSSLRPPSSSSS</sequence>